<dbReference type="GeneID" id="106663146"/>
<evidence type="ECO:0000256" key="1">
    <source>
        <dbReference type="SAM" id="MobiDB-lite"/>
    </source>
</evidence>
<dbReference type="AlphaFoldDB" id="A0A8I6RDF4"/>
<organism evidence="3 4">
    <name type="scientific">Cimex lectularius</name>
    <name type="common">Bed bug</name>
    <name type="synonym">Acanthia lectularia</name>
    <dbReference type="NCBI Taxonomy" id="79782"/>
    <lineage>
        <taxon>Eukaryota</taxon>
        <taxon>Metazoa</taxon>
        <taxon>Ecdysozoa</taxon>
        <taxon>Arthropoda</taxon>
        <taxon>Hexapoda</taxon>
        <taxon>Insecta</taxon>
        <taxon>Pterygota</taxon>
        <taxon>Neoptera</taxon>
        <taxon>Paraneoptera</taxon>
        <taxon>Hemiptera</taxon>
        <taxon>Heteroptera</taxon>
        <taxon>Panheteroptera</taxon>
        <taxon>Cimicomorpha</taxon>
        <taxon>Cimicidae</taxon>
        <taxon>Cimex</taxon>
    </lineage>
</organism>
<protein>
    <recommendedName>
        <fullName evidence="2">DUF4780 domain-containing protein</fullName>
    </recommendedName>
</protein>
<feature type="compositionally biased region" description="Polar residues" evidence="1">
    <location>
        <begin position="657"/>
        <end position="669"/>
    </location>
</feature>
<feature type="region of interest" description="Disordered" evidence="1">
    <location>
        <begin position="620"/>
        <end position="671"/>
    </location>
</feature>
<feature type="region of interest" description="Disordered" evidence="1">
    <location>
        <begin position="262"/>
        <end position="282"/>
    </location>
</feature>
<sequence>MDKFIYQNLQTLIASQPQFSQGQNVRSLFSEADLNYQNNALTSRESAFDGAGGYLGNAFPNFNRGQSTENLQPRYKNVDRFSDSSFRQNTIGIGRSYALGTNNPQGNEYVNLGGQNATCDEVIRKRFIDQGVSGSKSYRGQESALPQSQAKMALLPTPTIGVVNAHYQGNHAVNQPGFSQQIDQLSRHTGEEGGSMTDHDMRRYQDVDLRLISESSFSGEHLENSRDYPHNFRSQSDHIDEFNAQKRRRMCEENFVANTRSPLDYGRQEAKSRKQDRFERNLSPERFEREVYSDQDRDREPAWDRTIIPDKFYIDDRKRDRFDDESPVRFDARRDRSRSPQRFDRERTVGQDGFYGIGTRSDEYATSRKQDDFKRRVLIRTSPDSYDMDQDRFDRGLKRPRSPERYGDRSRERFTRGSRSGRSPVRFDREEMNRNPDRFDRGNRLGRSPVRFEREEMNRNQDRFDRGNRFGRSPVRFEREEMNRNQDRFDRGNRFGRSPVRFEREEINRNQDRFERGNRASRSPVRFERKEINRNQDRFDRGNRTSRSPVRFDREEMNRNQKRFDRRNRVDRQEMHMSGRFGRDKMNRKSRFEEDTGGAREYRDAIRSPNKPRIERVGSQERFGKQEKERFYQKRVAEREERRNQDRPQGWNRSPERYTTQGKMQNVSPERTARVIRDRKNKCDIMGRPGSQNMRGIDDSADGKMQNPGPLVPMIERGEGANGRSEIFAKTSMLTYGEPPWLNAPTMLANENDVNNLLNATRDSIVTLIGSSTGMGIVGGSVFADTTANKVQPFGRKEQQQFLTNKIPKSKGLVKKKKGPPCIPPETIFYGDIVPDSYILDKDNRDNDNEVEIAIHNINSEFQIIGKKKAAKFTKLVAHSLNNLDITKLDNVPVFYDVTWDTGKLMMFAKNSKSVDWLQKCLSNDKTLGTSLKLIPKYGMHKAKLFIPGDSHQVYPNELLARFSRQNPQLNCAMWHVWSVKPSKNGMSCVFDIDNESKAILKSKDYYAYYGVEKIFFDFKPTKTTKLSN</sequence>
<feature type="region of interest" description="Disordered" evidence="1">
    <location>
        <begin position="534"/>
        <end position="561"/>
    </location>
</feature>
<accession>A0A8I6RDF4</accession>
<feature type="compositionally biased region" description="Basic and acidic residues" evidence="1">
    <location>
        <begin position="425"/>
        <end position="443"/>
    </location>
</feature>
<feature type="region of interest" description="Disordered" evidence="1">
    <location>
        <begin position="683"/>
        <end position="703"/>
    </location>
</feature>
<dbReference type="KEGG" id="clec:106663146"/>
<dbReference type="Pfam" id="PF16012">
    <property type="entry name" value="DUF4780"/>
    <property type="match status" value="1"/>
</dbReference>
<dbReference type="Proteomes" id="UP000494040">
    <property type="component" value="Unassembled WGS sequence"/>
</dbReference>
<feature type="compositionally biased region" description="Basic and acidic residues" evidence="1">
    <location>
        <begin position="266"/>
        <end position="282"/>
    </location>
</feature>
<feature type="region of interest" description="Disordered" evidence="1">
    <location>
        <begin position="385"/>
        <end position="455"/>
    </location>
</feature>
<keyword evidence="4" id="KW-1185">Reference proteome</keyword>
<feature type="domain" description="DUF4780" evidence="2">
    <location>
        <begin position="847"/>
        <end position="1017"/>
    </location>
</feature>
<evidence type="ECO:0000313" key="4">
    <source>
        <dbReference type="Proteomes" id="UP000494040"/>
    </source>
</evidence>
<dbReference type="EnsemblMetazoa" id="XM_014387749.2">
    <property type="protein sequence ID" value="XP_014243235.1"/>
    <property type="gene ID" value="LOC106663146"/>
</dbReference>
<evidence type="ECO:0000259" key="2">
    <source>
        <dbReference type="Pfam" id="PF16012"/>
    </source>
</evidence>
<dbReference type="InterPro" id="IPR031961">
    <property type="entry name" value="DUF4780"/>
</dbReference>
<feature type="compositionally biased region" description="Basic and acidic residues" evidence="1">
    <location>
        <begin position="331"/>
        <end position="349"/>
    </location>
</feature>
<proteinExistence type="predicted"/>
<feature type="compositionally biased region" description="Basic and acidic residues" evidence="1">
    <location>
        <begin position="550"/>
        <end position="561"/>
    </location>
</feature>
<feature type="region of interest" description="Disordered" evidence="1">
    <location>
        <begin position="331"/>
        <end position="368"/>
    </location>
</feature>
<dbReference type="RefSeq" id="XP_014243235.1">
    <property type="nucleotide sequence ID" value="XM_014387749.2"/>
</dbReference>
<name>A0A8I6RDF4_CIMLE</name>
<feature type="compositionally biased region" description="Basic and acidic residues" evidence="1">
    <location>
        <begin position="620"/>
        <end position="646"/>
    </location>
</feature>
<feature type="compositionally biased region" description="Basic and acidic residues" evidence="1">
    <location>
        <begin position="389"/>
        <end position="415"/>
    </location>
</feature>
<reference evidence="3" key="1">
    <citation type="submission" date="2022-01" db="UniProtKB">
        <authorList>
            <consortium name="EnsemblMetazoa"/>
        </authorList>
    </citation>
    <scope>IDENTIFICATION</scope>
</reference>
<feature type="region of interest" description="Disordered" evidence="1">
    <location>
        <begin position="588"/>
        <end position="607"/>
    </location>
</feature>
<evidence type="ECO:0000313" key="3">
    <source>
        <dbReference type="EnsemblMetazoa" id="XP_014243235.1"/>
    </source>
</evidence>
<feature type="compositionally biased region" description="Basic and acidic residues" evidence="1">
    <location>
        <begin position="534"/>
        <end position="543"/>
    </location>
</feature>